<comment type="caution">
    <text evidence="2">The sequence shown here is derived from an EMBL/GenBank/DDBJ whole genome shotgun (WGS) entry which is preliminary data.</text>
</comment>
<accession>A0A0F5YK36</accession>
<organism evidence="2 3">
    <name type="scientific">Limnoraphis robusta CS-951</name>
    <dbReference type="NCBI Taxonomy" id="1637645"/>
    <lineage>
        <taxon>Bacteria</taxon>
        <taxon>Bacillati</taxon>
        <taxon>Cyanobacteriota</taxon>
        <taxon>Cyanophyceae</taxon>
        <taxon>Oscillatoriophycideae</taxon>
        <taxon>Oscillatoriales</taxon>
        <taxon>Sirenicapillariaceae</taxon>
        <taxon>Limnoraphis</taxon>
    </lineage>
</organism>
<feature type="compositionally biased region" description="Basic and acidic residues" evidence="1">
    <location>
        <begin position="144"/>
        <end position="158"/>
    </location>
</feature>
<evidence type="ECO:0000313" key="2">
    <source>
        <dbReference type="EMBL" id="KKD38530.1"/>
    </source>
</evidence>
<reference evidence="2 3" key="1">
    <citation type="submission" date="2015-06" db="EMBL/GenBank/DDBJ databases">
        <title>Draft genome assembly of filamentous brackish cyanobacterium Limnoraphis robusta strain CS-951.</title>
        <authorList>
            <person name="Willis A."/>
            <person name="Parks M."/>
            <person name="Burford M.A."/>
        </authorList>
    </citation>
    <scope>NUCLEOTIDE SEQUENCE [LARGE SCALE GENOMIC DNA]</scope>
    <source>
        <strain evidence="2 3">CS-951</strain>
    </source>
</reference>
<dbReference type="AlphaFoldDB" id="A0A0F5YK36"/>
<gene>
    <name evidence="2" type="ORF">WN50_08320</name>
</gene>
<feature type="compositionally biased region" description="Polar residues" evidence="1">
    <location>
        <begin position="129"/>
        <end position="141"/>
    </location>
</feature>
<evidence type="ECO:0000313" key="3">
    <source>
        <dbReference type="Proteomes" id="UP000033607"/>
    </source>
</evidence>
<sequence>MIPGYTGFNKSLEIGNLNSEVELMQQVNDSTEPKYRKQQDNKCPDFLYFDLELKDTPTDRLQQAELPQKKDLYLTLNFNEEWLKLLGGKVKYGLRGGELRLSLKNCKTPYSDRCLNDEMKLVTEREVETQQGVEKSSNIGGSLSREKAELSAKQDYKNTETRKEKFQKTVYHVSTKGDERSPAWVFEADKDESVLKGTLADQKLATVDITEISHQLTATFEVVSKNVYVGDAEGIWPDNISQNKLAIIEKLIINRLLESKLKPYVSKVELSYE</sequence>
<protein>
    <submittedName>
        <fullName evidence="2">Uncharacterized protein</fullName>
    </submittedName>
</protein>
<dbReference type="Proteomes" id="UP000033607">
    <property type="component" value="Unassembled WGS sequence"/>
</dbReference>
<dbReference type="EMBL" id="LATL02000277">
    <property type="protein sequence ID" value="KKD38530.1"/>
    <property type="molecule type" value="Genomic_DNA"/>
</dbReference>
<name>A0A0F5YK36_9CYAN</name>
<proteinExistence type="predicted"/>
<evidence type="ECO:0000256" key="1">
    <source>
        <dbReference type="SAM" id="MobiDB-lite"/>
    </source>
</evidence>
<feature type="region of interest" description="Disordered" evidence="1">
    <location>
        <begin position="128"/>
        <end position="158"/>
    </location>
</feature>